<sequence>MKLDDVIKKEIEEDMKKIQAPSSLYDFAKNIKNEVNSEEKPVLKRRFTKESQFVAAAVIGFGVITASAFFNPSVAEMASKIPYLGQVFKSKSIDVMLWEALEKEGYQKFSLGMTPGEVVKIEVLVEGSETDADRERENITGIAKEVLHSKGYDSYEIKVGSYKPEYIPLTEEEIKMEELGGKLDEELKKAGYKIINVNPFNETIEVAIPMTEKRSEEILKATRSLAKANGSEKEVEVTKVDLEKKEREGLWMDYLRSIHEGLALKKEYKVSGYGYSYKQNTLKMIIKTSMKPGDGKSEETVRKIRTEITQFIESERKNSVVKDDEYEIVIRDKSGNDFPF</sequence>
<evidence type="ECO:0000256" key="1">
    <source>
        <dbReference type="SAM" id="Phobius"/>
    </source>
</evidence>
<reference evidence="2 3" key="1">
    <citation type="journal article" date="2021" name="Microorganisms">
        <title>Bacterial Dimethylsulfoniopropionate Biosynthesis in the East China Sea.</title>
        <authorList>
            <person name="Liu J."/>
            <person name="Zhang Y."/>
            <person name="Liu J."/>
            <person name="Zhong H."/>
            <person name="Williams B.T."/>
            <person name="Zheng Y."/>
            <person name="Curson A.R.J."/>
            <person name="Sun C."/>
            <person name="Sun H."/>
            <person name="Song D."/>
            <person name="Wagner Mackenzie B."/>
            <person name="Bermejo Martinez A."/>
            <person name="Todd J.D."/>
            <person name="Zhang X.H."/>
        </authorList>
    </citation>
    <scope>NUCLEOTIDE SEQUENCE [LARGE SCALE GENOMIC DNA]</scope>
    <source>
        <strain evidence="2 3">ESS08</strain>
    </source>
</reference>
<evidence type="ECO:0000313" key="2">
    <source>
        <dbReference type="EMBL" id="MBS8263643.1"/>
    </source>
</evidence>
<keyword evidence="1" id="KW-0472">Membrane</keyword>
<dbReference type="EMBL" id="QTKX01000001">
    <property type="protein sequence ID" value="MBS8263643.1"/>
    <property type="molecule type" value="Genomic_DNA"/>
</dbReference>
<dbReference type="AlphaFoldDB" id="A0A944CKW1"/>
<protein>
    <submittedName>
        <fullName evidence="2">DUF4030 domain-containing protein</fullName>
    </submittedName>
</protein>
<proteinExistence type="predicted"/>
<keyword evidence="1" id="KW-0812">Transmembrane</keyword>
<dbReference type="RefSeq" id="WP_213367196.1">
    <property type="nucleotide sequence ID" value="NZ_QTKX01000001.1"/>
</dbReference>
<gene>
    <name evidence="2" type="ORF">DYI25_04195</name>
</gene>
<accession>A0A944CKW1</accession>
<feature type="transmembrane region" description="Helical" evidence="1">
    <location>
        <begin position="53"/>
        <end position="70"/>
    </location>
</feature>
<name>A0A944CKW1_9BACI</name>
<evidence type="ECO:0000313" key="3">
    <source>
        <dbReference type="Proteomes" id="UP000761411"/>
    </source>
</evidence>
<dbReference type="Proteomes" id="UP000761411">
    <property type="component" value="Unassembled WGS sequence"/>
</dbReference>
<organism evidence="2 3">
    <name type="scientific">Mesobacillus boroniphilus</name>
    <dbReference type="NCBI Taxonomy" id="308892"/>
    <lineage>
        <taxon>Bacteria</taxon>
        <taxon>Bacillati</taxon>
        <taxon>Bacillota</taxon>
        <taxon>Bacilli</taxon>
        <taxon>Bacillales</taxon>
        <taxon>Bacillaceae</taxon>
        <taxon>Mesobacillus</taxon>
    </lineage>
</organism>
<comment type="caution">
    <text evidence="2">The sequence shown here is derived from an EMBL/GenBank/DDBJ whole genome shotgun (WGS) entry which is preliminary data.</text>
</comment>
<keyword evidence="1" id="KW-1133">Transmembrane helix</keyword>
<keyword evidence="3" id="KW-1185">Reference proteome</keyword>